<dbReference type="PANTHER" id="PTHR43005:SF1">
    <property type="entry name" value="SPERMIDINE_PUTRESCINE TRANSPORT SYSTEM PERMEASE PROTEIN"/>
    <property type="match status" value="1"/>
</dbReference>
<name>A0A0F9FHW6_9ZZZZ</name>
<organism evidence="8">
    <name type="scientific">marine sediment metagenome</name>
    <dbReference type="NCBI Taxonomy" id="412755"/>
    <lineage>
        <taxon>unclassified sequences</taxon>
        <taxon>metagenomes</taxon>
        <taxon>ecological metagenomes</taxon>
    </lineage>
</organism>
<evidence type="ECO:0000313" key="8">
    <source>
        <dbReference type="EMBL" id="KKL85838.1"/>
    </source>
</evidence>
<keyword evidence="5 7" id="KW-1133">Transmembrane helix</keyword>
<dbReference type="Gene3D" id="1.10.3720.10">
    <property type="entry name" value="MetI-like"/>
    <property type="match status" value="1"/>
</dbReference>
<evidence type="ECO:0000256" key="7">
    <source>
        <dbReference type="SAM" id="Phobius"/>
    </source>
</evidence>
<keyword evidence="6 7" id="KW-0472">Membrane</keyword>
<evidence type="ECO:0000256" key="2">
    <source>
        <dbReference type="ARBA" id="ARBA00022448"/>
    </source>
</evidence>
<dbReference type="SUPFAM" id="SSF161098">
    <property type="entry name" value="MetI-like"/>
    <property type="match status" value="1"/>
</dbReference>
<evidence type="ECO:0000256" key="3">
    <source>
        <dbReference type="ARBA" id="ARBA00022475"/>
    </source>
</evidence>
<keyword evidence="3" id="KW-1003">Cell membrane</keyword>
<comment type="subcellular location">
    <subcellularLocation>
        <location evidence="1">Cell membrane</location>
        <topology evidence="1">Multi-pass membrane protein</topology>
    </subcellularLocation>
</comment>
<evidence type="ECO:0000256" key="5">
    <source>
        <dbReference type="ARBA" id="ARBA00022989"/>
    </source>
</evidence>
<reference evidence="8" key="1">
    <citation type="journal article" date="2015" name="Nature">
        <title>Complex archaea that bridge the gap between prokaryotes and eukaryotes.</title>
        <authorList>
            <person name="Spang A."/>
            <person name="Saw J.H."/>
            <person name="Jorgensen S.L."/>
            <person name="Zaremba-Niedzwiedzka K."/>
            <person name="Martijn J."/>
            <person name="Lind A.E."/>
            <person name="van Eijk R."/>
            <person name="Schleper C."/>
            <person name="Guy L."/>
            <person name="Ettema T.J."/>
        </authorList>
    </citation>
    <scope>NUCLEOTIDE SEQUENCE</scope>
</reference>
<accession>A0A0F9FHW6</accession>
<comment type="caution">
    <text evidence="8">The sequence shown here is derived from an EMBL/GenBank/DDBJ whole genome shotgun (WGS) entry which is preliminary data.</text>
</comment>
<dbReference type="PANTHER" id="PTHR43005">
    <property type="entry name" value="BLR7065 PROTEIN"/>
    <property type="match status" value="1"/>
</dbReference>
<protein>
    <recommendedName>
        <fullName evidence="9">ABC transmembrane type-1 domain-containing protein</fullName>
    </recommendedName>
</protein>
<gene>
    <name evidence="8" type="ORF">LCGC14_1950710</name>
</gene>
<dbReference type="AlphaFoldDB" id="A0A0F9FHW6"/>
<keyword evidence="4 7" id="KW-0812">Transmembrane</keyword>
<feature type="transmembrane region" description="Helical" evidence="7">
    <location>
        <begin position="99"/>
        <end position="116"/>
    </location>
</feature>
<proteinExistence type="predicted"/>
<sequence length="117" mass="13373">MSTVAIPAAIFNTRKVSAIMKVISGNRRHSNIGKVRKRFGFLMISPAFFILFIMTIYPFVYVIVVSLHRWSIVPTIPRVFVGLGQYIAMFKDTFFHKSLSVTFIFVFGVVFMEMLLG</sequence>
<dbReference type="GO" id="GO:0005886">
    <property type="term" value="C:plasma membrane"/>
    <property type="evidence" value="ECO:0007669"/>
    <property type="project" value="UniProtKB-SubCell"/>
</dbReference>
<evidence type="ECO:0000256" key="4">
    <source>
        <dbReference type="ARBA" id="ARBA00022692"/>
    </source>
</evidence>
<evidence type="ECO:0008006" key="9">
    <source>
        <dbReference type="Google" id="ProtNLM"/>
    </source>
</evidence>
<dbReference type="EMBL" id="LAZR01021288">
    <property type="protein sequence ID" value="KKL85838.1"/>
    <property type="molecule type" value="Genomic_DNA"/>
</dbReference>
<feature type="non-terminal residue" evidence="8">
    <location>
        <position position="117"/>
    </location>
</feature>
<keyword evidence="2" id="KW-0813">Transport</keyword>
<evidence type="ECO:0000256" key="1">
    <source>
        <dbReference type="ARBA" id="ARBA00004651"/>
    </source>
</evidence>
<feature type="transmembrane region" description="Helical" evidence="7">
    <location>
        <begin position="39"/>
        <end position="64"/>
    </location>
</feature>
<dbReference type="InterPro" id="IPR035906">
    <property type="entry name" value="MetI-like_sf"/>
</dbReference>
<evidence type="ECO:0000256" key="6">
    <source>
        <dbReference type="ARBA" id="ARBA00023136"/>
    </source>
</evidence>